<protein>
    <submittedName>
        <fullName evidence="2">Uncharacterized protein</fullName>
    </submittedName>
</protein>
<feature type="chain" id="PRO_5035185462" evidence="1">
    <location>
        <begin position="27"/>
        <end position="183"/>
    </location>
</feature>
<name>A0A8J2WQ49_9CRUS</name>
<dbReference type="EMBL" id="CAKKLH010000336">
    <property type="protein sequence ID" value="CAH0113157.1"/>
    <property type="molecule type" value="Genomic_DNA"/>
</dbReference>
<keyword evidence="1" id="KW-0732">Signal</keyword>
<evidence type="ECO:0000313" key="2">
    <source>
        <dbReference type="EMBL" id="CAH0113157.1"/>
    </source>
</evidence>
<evidence type="ECO:0000313" key="3">
    <source>
        <dbReference type="Proteomes" id="UP000789390"/>
    </source>
</evidence>
<gene>
    <name evidence="2" type="ORF">DGAL_LOCUS16959</name>
</gene>
<sequence>MEFALSIWSISVILITTSALFDVVKCEEFNGHEVETVGITYGIIPGLNEVKELFNEAQREKREVPLEQELPRFQTTNLNCKNSVERLTTAFRQKALNVPKPAGTSDQTTLATLGKIDRAIRNASQQLEEECAWRDSVNMPVEATRSQFLTTEVNDMGEEGIVIYQIAIQRLEFEDPYNRPKRP</sequence>
<feature type="signal peptide" evidence="1">
    <location>
        <begin position="1"/>
        <end position="26"/>
    </location>
</feature>
<reference evidence="2" key="1">
    <citation type="submission" date="2021-11" db="EMBL/GenBank/DDBJ databases">
        <authorList>
            <person name="Schell T."/>
        </authorList>
    </citation>
    <scope>NUCLEOTIDE SEQUENCE</scope>
    <source>
        <strain evidence="2">M5</strain>
    </source>
</reference>
<proteinExistence type="predicted"/>
<dbReference type="OrthoDB" id="6357579at2759"/>
<dbReference type="AlphaFoldDB" id="A0A8J2WQ49"/>
<organism evidence="2 3">
    <name type="scientific">Daphnia galeata</name>
    <dbReference type="NCBI Taxonomy" id="27404"/>
    <lineage>
        <taxon>Eukaryota</taxon>
        <taxon>Metazoa</taxon>
        <taxon>Ecdysozoa</taxon>
        <taxon>Arthropoda</taxon>
        <taxon>Crustacea</taxon>
        <taxon>Branchiopoda</taxon>
        <taxon>Diplostraca</taxon>
        <taxon>Cladocera</taxon>
        <taxon>Anomopoda</taxon>
        <taxon>Daphniidae</taxon>
        <taxon>Daphnia</taxon>
    </lineage>
</organism>
<evidence type="ECO:0000256" key="1">
    <source>
        <dbReference type="SAM" id="SignalP"/>
    </source>
</evidence>
<accession>A0A8J2WQ49</accession>
<dbReference type="Proteomes" id="UP000789390">
    <property type="component" value="Unassembled WGS sequence"/>
</dbReference>
<keyword evidence="3" id="KW-1185">Reference proteome</keyword>
<comment type="caution">
    <text evidence="2">The sequence shown here is derived from an EMBL/GenBank/DDBJ whole genome shotgun (WGS) entry which is preliminary data.</text>
</comment>